<protein>
    <submittedName>
        <fullName evidence="1">Uncharacterized protein</fullName>
    </submittedName>
</protein>
<keyword evidence="2" id="KW-1185">Reference proteome</keyword>
<gene>
    <name evidence="1" type="ORF">XENORESO_007977</name>
</gene>
<evidence type="ECO:0000313" key="2">
    <source>
        <dbReference type="Proteomes" id="UP001444071"/>
    </source>
</evidence>
<accession>A0ABV0WW15</accession>
<sequence>MTFSCLLEGEHEEAWLAEAGLARLFDDSLAADDQEEDSAVFLSTLTRTQAAAVQRRVSSYQQTLQRQRKRQHFPDVRDIFRPLEKDEEPPNLKDTTAETETELNVEVAFSEQALSYRDNNQRLKVTSSLNSTDDKLPVRHKLFTQLLLGIQRCLNMLSTCQRFSELFFPWTALRPQLNYLTLINFDNC</sequence>
<organism evidence="1 2">
    <name type="scientific">Xenotaenia resolanae</name>
    <dbReference type="NCBI Taxonomy" id="208358"/>
    <lineage>
        <taxon>Eukaryota</taxon>
        <taxon>Metazoa</taxon>
        <taxon>Chordata</taxon>
        <taxon>Craniata</taxon>
        <taxon>Vertebrata</taxon>
        <taxon>Euteleostomi</taxon>
        <taxon>Actinopterygii</taxon>
        <taxon>Neopterygii</taxon>
        <taxon>Teleostei</taxon>
        <taxon>Neoteleostei</taxon>
        <taxon>Acanthomorphata</taxon>
        <taxon>Ovalentaria</taxon>
        <taxon>Atherinomorphae</taxon>
        <taxon>Cyprinodontiformes</taxon>
        <taxon>Goodeidae</taxon>
        <taxon>Xenotaenia</taxon>
    </lineage>
</organism>
<comment type="caution">
    <text evidence="1">The sequence shown here is derived from an EMBL/GenBank/DDBJ whole genome shotgun (WGS) entry which is preliminary data.</text>
</comment>
<dbReference type="Proteomes" id="UP001444071">
    <property type="component" value="Unassembled WGS sequence"/>
</dbReference>
<reference evidence="1 2" key="1">
    <citation type="submission" date="2021-06" db="EMBL/GenBank/DDBJ databases">
        <authorList>
            <person name="Palmer J.M."/>
        </authorList>
    </citation>
    <scope>NUCLEOTIDE SEQUENCE [LARGE SCALE GENOMIC DNA]</scope>
    <source>
        <strain evidence="1 2">XR_2019</strain>
        <tissue evidence="1">Muscle</tissue>
    </source>
</reference>
<proteinExistence type="predicted"/>
<evidence type="ECO:0000313" key="1">
    <source>
        <dbReference type="EMBL" id="MEQ2273720.1"/>
    </source>
</evidence>
<dbReference type="EMBL" id="JAHRIM010072613">
    <property type="protein sequence ID" value="MEQ2273720.1"/>
    <property type="molecule type" value="Genomic_DNA"/>
</dbReference>
<name>A0ABV0WW15_9TELE</name>